<dbReference type="KEGG" id="cvn:111117673"/>
<evidence type="ECO:0000256" key="5">
    <source>
        <dbReference type="SAM" id="Phobius"/>
    </source>
</evidence>
<keyword evidence="5" id="KW-1133">Transmembrane helix</keyword>
<dbReference type="OrthoDB" id="10252017at2759"/>
<dbReference type="Proteomes" id="UP000694844">
    <property type="component" value="Chromosome 10"/>
</dbReference>
<gene>
    <name evidence="9" type="primary">LOC111117673</name>
</gene>
<organism evidence="8 9">
    <name type="scientific">Crassostrea virginica</name>
    <name type="common">Eastern oyster</name>
    <dbReference type="NCBI Taxonomy" id="6565"/>
    <lineage>
        <taxon>Eukaryota</taxon>
        <taxon>Metazoa</taxon>
        <taxon>Spiralia</taxon>
        <taxon>Lophotrochozoa</taxon>
        <taxon>Mollusca</taxon>
        <taxon>Bivalvia</taxon>
        <taxon>Autobranchia</taxon>
        <taxon>Pteriomorphia</taxon>
        <taxon>Ostreida</taxon>
        <taxon>Ostreoidea</taxon>
        <taxon>Ostreidae</taxon>
        <taxon>Crassostrea</taxon>
    </lineage>
</organism>
<evidence type="ECO:0000256" key="6">
    <source>
        <dbReference type="SAM" id="SignalP"/>
    </source>
</evidence>
<proteinExistence type="predicted"/>
<dbReference type="FunFam" id="2.170.300.10:FF:000041">
    <property type="entry name" value="Tyrosine protein kinase receptor tie-1, putative"/>
    <property type="match status" value="1"/>
</dbReference>
<dbReference type="PANTHER" id="PTHR24043">
    <property type="entry name" value="SCAVENGER RECEPTOR CLASS F"/>
    <property type="match status" value="1"/>
</dbReference>
<feature type="chain" id="PRO_5034226045" evidence="6">
    <location>
        <begin position="19"/>
        <end position="483"/>
    </location>
</feature>
<evidence type="ECO:0000256" key="4">
    <source>
        <dbReference type="ARBA" id="ARBA00023157"/>
    </source>
</evidence>
<evidence type="ECO:0000313" key="9">
    <source>
        <dbReference type="RefSeq" id="XP_022312548.1"/>
    </source>
</evidence>
<keyword evidence="5" id="KW-0472">Membrane</keyword>
<name>A0A8B8C9X0_CRAVI</name>
<evidence type="ECO:0000313" key="8">
    <source>
        <dbReference type="Proteomes" id="UP000694844"/>
    </source>
</evidence>
<dbReference type="RefSeq" id="XP_022312548.1">
    <property type="nucleotide sequence ID" value="XM_022456840.1"/>
</dbReference>
<keyword evidence="5" id="KW-0812">Transmembrane</keyword>
<dbReference type="AlphaFoldDB" id="A0A8B8C9X0"/>
<keyword evidence="8" id="KW-1185">Reference proteome</keyword>
<keyword evidence="4" id="KW-1015">Disulfide bond</keyword>
<evidence type="ECO:0000256" key="1">
    <source>
        <dbReference type="ARBA" id="ARBA00022536"/>
    </source>
</evidence>
<feature type="domain" description="EGF-like" evidence="7">
    <location>
        <begin position="230"/>
        <end position="266"/>
    </location>
</feature>
<keyword evidence="1" id="KW-0245">EGF-like domain</keyword>
<dbReference type="Gene3D" id="2.60.120.260">
    <property type="entry name" value="Galactose-binding domain-like"/>
    <property type="match status" value="1"/>
</dbReference>
<dbReference type="GeneID" id="111117673"/>
<dbReference type="SMART" id="SM00181">
    <property type="entry name" value="EGF"/>
    <property type="match status" value="5"/>
</dbReference>
<feature type="domain" description="EGF-like" evidence="7">
    <location>
        <begin position="189"/>
        <end position="219"/>
    </location>
</feature>
<dbReference type="InterPro" id="IPR008979">
    <property type="entry name" value="Galactose-bd-like_sf"/>
</dbReference>
<sequence>MISFEWILYFITVSMVIAYDDLSHNKAASQSHTYSGSGYGAEDAVDGNTATCMRTEAIGPNSPYKTVWWKVDLGGVYNIYSVNILFKNYDGEEMRQRGRFAGFSLYISNTGDRASSSLCYKDGPELPPLNFTTTCTLSGRYVIFYNERIDGVTYPARYEVASLVHTELCEVIVYGCINDGVFGENCNKPCPGNCKTNTCHVQDGSCFECKPGWTEATCNRECGYGSYGVDCNQNCPGHCKNNVTCDHLTGLCNGGCAAGWNGSYCNKSCAVGWYGPDCKQQCSGHCADNTVCNHVDGSCVGCAARWYGSFCDNECDECSDDSGCNQQSGYCNEGYTTDIYNSTKACAVGWHGPDCKQLCSGHCKDNTVCNQVTASCDAGCDAGWHDLYCDKDIFSDKDMVTHSTFWSYGGPISVGINLVLIIGAFIGLWAIYSKRMFVSFKQQSSARSDLYTETDVVPEDSSHYQELGVSVGGTPYQNTSLNH</sequence>
<dbReference type="PANTHER" id="PTHR24043:SF8">
    <property type="entry name" value="EGF-LIKE DOMAIN-CONTAINING PROTEIN"/>
    <property type="match status" value="1"/>
</dbReference>
<keyword evidence="2 6" id="KW-0732">Signal</keyword>
<feature type="signal peptide" evidence="6">
    <location>
        <begin position="1"/>
        <end position="18"/>
    </location>
</feature>
<dbReference type="Pfam" id="PF22633">
    <property type="entry name" value="F5_F8_type_C_2"/>
    <property type="match status" value="1"/>
</dbReference>
<dbReference type="InterPro" id="IPR042635">
    <property type="entry name" value="MEGF10/SREC1/2-like"/>
</dbReference>
<dbReference type="InterPro" id="IPR000742">
    <property type="entry name" value="EGF"/>
</dbReference>
<dbReference type="SUPFAM" id="SSF49785">
    <property type="entry name" value="Galactose-binding domain-like"/>
    <property type="match status" value="1"/>
</dbReference>
<feature type="domain" description="EGF-like" evidence="7">
    <location>
        <begin position="277"/>
        <end position="312"/>
    </location>
</feature>
<feature type="domain" description="EGF-like" evidence="7">
    <location>
        <begin position="358"/>
        <end position="390"/>
    </location>
</feature>
<dbReference type="Gene3D" id="2.170.300.10">
    <property type="entry name" value="Tie2 ligand-binding domain superfamily"/>
    <property type="match status" value="1"/>
</dbReference>
<feature type="transmembrane region" description="Helical" evidence="5">
    <location>
        <begin position="405"/>
        <end position="432"/>
    </location>
</feature>
<protein>
    <submittedName>
        <fullName evidence="9">Protein draper-like</fullName>
    </submittedName>
</protein>
<evidence type="ECO:0000256" key="2">
    <source>
        <dbReference type="ARBA" id="ARBA00022729"/>
    </source>
</evidence>
<reference evidence="9" key="1">
    <citation type="submission" date="2025-08" db="UniProtKB">
        <authorList>
            <consortium name="RefSeq"/>
        </authorList>
    </citation>
    <scope>IDENTIFICATION</scope>
    <source>
        <tissue evidence="9">Whole sample</tissue>
    </source>
</reference>
<feature type="domain" description="EGF-like" evidence="7">
    <location>
        <begin position="317"/>
        <end position="356"/>
    </location>
</feature>
<dbReference type="GO" id="GO:0005044">
    <property type="term" value="F:scavenger receptor activity"/>
    <property type="evidence" value="ECO:0007669"/>
    <property type="project" value="InterPro"/>
</dbReference>
<accession>A0A8B8C9X0</accession>
<evidence type="ECO:0000256" key="3">
    <source>
        <dbReference type="ARBA" id="ARBA00022737"/>
    </source>
</evidence>
<keyword evidence="3" id="KW-0677">Repeat</keyword>
<evidence type="ECO:0000259" key="7">
    <source>
        <dbReference type="SMART" id="SM00181"/>
    </source>
</evidence>